<keyword evidence="1" id="KW-0732">Signal</keyword>
<evidence type="ECO:0000313" key="3">
    <source>
        <dbReference type="EMBL" id="CAF3973318.1"/>
    </source>
</evidence>
<evidence type="ECO:0000313" key="2">
    <source>
        <dbReference type="EMBL" id="CAF3739538.1"/>
    </source>
</evidence>
<dbReference type="Proteomes" id="UP000663881">
    <property type="component" value="Unassembled WGS sequence"/>
</dbReference>
<name>A0A818XH12_9BILA</name>
<evidence type="ECO:0000256" key="1">
    <source>
        <dbReference type="SAM" id="SignalP"/>
    </source>
</evidence>
<evidence type="ECO:0000313" key="4">
    <source>
        <dbReference type="Proteomes" id="UP000663881"/>
    </source>
</evidence>
<dbReference type="EMBL" id="CAJOAY010000813">
    <property type="protein sequence ID" value="CAF3739538.1"/>
    <property type="molecule type" value="Genomic_DNA"/>
</dbReference>
<dbReference type="EMBL" id="CAJOBB010002489">
    <property type="protein sequence ID" value="CAF3973318.1"/>
    <property type="molecule type" value="Genomic_DNA"/>
</dbReference>
<comment type="caution">
    <text evidence="2">The sequence shown here is derived from an EMBL/GenBank/DDBJ whole genome shotgun (WGS) entry which is preliminary data.</text>
</comment>
<feature type="chain" id="PRO_5036415091" evidence="1">
    <location>
        <begin position="25"/>
        <end position="263"/>
    </location>
</feature>
<reference evidence="2" key="1">
    <citation type="submission" date="2021-02" db="EMBL/GenBank/DDBJ databases">
        <authorList>
            <person name="Nowell W R."/>
        </authorList>
    </citation>
    <scope>NUCLEOTIDE SEQUENCE</scope>
</reference>
<feature type="signal peptide" evidence="1">
    <location>
        <begin position="1"/>
        <end position="24"/>
    </location>
</feature>
<accession>A0A818XH12</accession>
<dbReference type="Proteomes" id="UP000663868">
    <property type="component" value="Unassembled WGS sequence"/>
</dbReference>
<sequence length="263" mass="28581">MSEFLKKAALIIFLLFFVGDQIKTDCAPSTCGCCPSLKCGTKSKQCSSNSDCECLLMTMTGAGMCTDTTISCQNLTLCENDNKACSTPNTVCVNNTRCNVPVCYPIERASSQRCPSLNSENVTTTTSHDSLIAKPGSGTGQYISNEGYVNAVDNGILTKYNSLGARMALSYNDYGGLNTGFYLTFTQLQTRLVGFSIGTANDAPERDPMAITIEGLTNDPRRNTYGPFQSIPNQAKYTSYRFLVTTKRSASESTQYSEVQFFS</sequence>
<protein>
    <submittedName>
        <fullName evidence="2">Uncharacterized protein</fullName>
    </submittedName>
</protein>
<dbReference type="AlphaFoldDB" id="A0A818XH12"/>
<gene>
    <name evidence="3" type="ORF">KXQ929_LOCUS26904</name>
    <name evidence="2" type="ORF">OKA104_LOCUS15009</name>
</gene>
<proteinExistence type="predicted"/>
<organism evidence="2 4">
    <name type="scientific">Adineta steineri</name>
    <dbReference type="NCBI Taxonomy" id="433720"/>
    <lineage>
        <taxon>Eukaryota</taxon>
        <taxon>Metazoa</taxon>
        <taxon>Spiralia</taxon>
        <taxon>Gnathifera</taxon>
        <taxon>Rotifera</taxon>
        <taxon>Eurotatoria</taxon>
        <taxon>Bdelloidea</taxon>
        <taxon>Adinetida</taxon>
        <taxon>Adinetidae</taxon>
        <taxon>Adineta</taxon>
    </lineage>
</organism>